<evidence type="ECO:0000256" key="1">
    <source>
        <dbReference type="SAM" id="MobiDB-lite"/>
    </source>
</evidence>
<keyword evidence="3" id="KW-1185">Reference proteome</keyword>
<feature type="compositionally biased region" description="Basic and acidic residues" evidence="1">
    <location>
        <begin position="782"/>
        <end position="804"/>
    </location>
</feature>
<dbReference type="AlphaFoldDB" id="A0A0D1ZZZ2"/>
<feature type="region of interest" description="Disordered" evidence="1">
    <location>
        <begin position="1"/>
        <end position="84"/>
    </location>
</feature>
<dbReference type="STRING" id="569365.A0A0D1ZZZ2"/>
<dbReference type="OrthoDB" id="4152802at2759"/>
<feature type="compositionally biased region" description="Basic and acidic residues" evidence="1">
    <location>
        <begin position="19"/>
        <end position="35"/>
    </location>
</feature>
<dbReference type="HOGENOM" id="CLU_010101_0_0_1"/>
<evidence type="ECO:0000313" key="2">
    <source>
        <dbReference type="EMBL" id="KIW33741.1"/>
    </source>
</evidence>
<evidence type="ECO:0000313" key="3">
    <source>
        <dbReference type="Proteomes" id="UP000054466"/>
    </source>
</evidence>
<reference evidence="2 3" key="1">
    <citation type="submission" date="2015-01" db="EMBL/GenBank/DDBJ databases">
        <title>The Genome Sequence of Cladophialophora immunda CBS83496.</title>
        <authorList>
            <consortium name="The Broad Institute Genomics Platform"/>
            <person name="Cuomo C."/>
            <person name="de Hoog S."/>
            <person name="Gorbushina A."/>
            <person name="Stielow B."/>
            <person name="Teixiera M."/>
            <person name="Abouelleil A."/>
            <person name="Chapman S.B."/>
            <person name="Priest M."/>
            <person name="Young S.K."/>
            <person name="Wortman J."/>
            <person name="Nusbaum C."/>
            <person name="Birren B."/>
        </authorList>
    </citation>
    <scope>NUCLEOTIDE SEQUENCE [LARGE SCALE GENOMIC DNA]</scope>
    <source>
        <strain evidence="2 3">CBS 83496</strain>
    </source>
</reference>
<gene>
    <name evidence="2" type="ORF">PV07_00566</name>
</gene>
<protein>
    <submittedName>
        <fullName evidence="2">Uncharacterized protein</fullName>
    </submittedName>
</protein>
<feature type="compositionally biased region" description="Polar residues" evidence="1">
    <location>
        <begin position="855"/>
        <end position="872"/>
    </location>
</feature>
<organism evidence="2 3">
    <name type="scientific">Cladophialophora immunda</name>
    <dbReference type="NCBI Taxonomy" id="569365"/>
    <lineage>
        <taxon>Eukaryota</taxon>
        <taxon>Fungi</taxon>
        <taxon>Dikarya</taxon>
        <taxon>Ascomycota</taxon>
        <taxon>Pezizomycotina</taxon>
        <taxon>Eurotiomycetes</taxon>
        <taxon>Chaetothyriomycetidae</taxon>
        <taxon>Chaetothyriales</taxon>
        <taxon>Herpotrichiellaceae</taxon>
        <taxon>Cladophialophora</taxon>
    </lineage>
</organism>
<feature type="compositionally biased region" description="Polar residues" evidence="1">
    <location>
        <begin position="596"/>
        <end position="624"/>
    </location>
</feature>
<feature type="compositionally biased region" description="Low complexity" evidence="1">
    <location>
        <begin position="684"/>
        <end position="695"/>
    </location>
</feature>
<feature type="region of interest" description="Disordered" evidence="1">
    <location>
        <begin position="136"/>
        <end position="165"/>
    </location>
</feature>
<feature type="compositionally biased region" description="Polar residues" evidence="1">
    <location>
        <begin position="525"/>
        <end position="536"/>
    </location>
</feature>
<feature type="region of interest" description="Disordered" evidence="1">
    <location>
        <begin position="246"/>
        <end position="826"/>
    </location>
</feature>
<feature type="compositionally biased region" description="Polar residues" evidence="1">
    <location>
        <begin position="496"/>
        <end position="507"/>
    </location>
</feature>
<dbReference type="RefSeq" id="XP_016253957.1">
    <property type="nucleotide sequence ID" value="XM_016387029.1"/>
</dbReference>
<dbReference type="EMBL" id="KN847040">
    <property type="protein sequence ID" value="KIW33741.1"/>
    <property type="molecule type" value="Genomic_DNA"/>
</dbReference>
<accession>A0A0D1ZZZ2</accession>
<sequence length="886" mass="97180">MGFWPFGGGKKGRTNQGEDQGRHSLLEKTRTDLRARTNTSSSQEFVTMGRTTSQRGQDEKPRRLSKQRLPSHPGNVPRAQTLPVSVPGLESLGYKNGSYGRGGGFQSTDIYSHNPMSQTSIGPEDFTALPQAPTLLARRPGYDPTLHRRKSSKRKAEDYAREREVRAMSSPIQILKRPTTYSGSGPLRRDTKQIPGDLNRRLQRPTSEVSLPLPETIQESEDLSNQASFKIGILAALSPRPTLTYVASPRPSAGKQPARVKPSVQQAIEEEDPSSKKRINELADELDAGGLRELMDRDRRRKERKKEADRARLERKLQRKADRQREEEFRGRQANDASDDRTVSGEDSERRGRAPFGNVGEPSQTAVARRLPSPARQPTNNPFADPGSSQARPVHHIRNPFEDEKDIDPTQESFLHEGEDEEEEEPPVPVRSPLRTVSAAQVRREEKASQAATISPPISPAQGPIDRQSLSQTSGLAREITPDIPEYGSLDRRASDQSNQQLSSWTSFFRRGGRRKTSNVERGRSTPSEFSNTSRESFAARKQQPPPVMVPRTFRRSDSSSVPQRTMSKFREDLPELPISPPDSRVQSPEVMASAQAGQASRQPRHSLSGTLDNRSLATSSSNAALDRGAAEARHPQGVDVEMGGTASGPGLSQSLASVDSEGSWLSGKPPKRLSGGMGHPLRQSQSSIPPQSIPGSFEPEDDDLANDEYLNKLSPGPSGRRDSVASAGRRASSNVIDLEREREQSPVPDVPPISAAQGGDERWHAGVARQATVVRQPNRARSKEGLLKETGKDDLSASRRVSTDVENDGELAEGEPAGTELQEPTLLRARSVDYKGHAKHISAGSARLLDIRRSSTQSESAPRSASLSNIVPPTQREQPTPPPTE</sequence>
<dbReference type="VEuPathDB" id="FungiDB:PV07_00566"/>
<name>A0A0D1ZZZ2_9EURO</name>
<dbReference type="Proteomes" id="UP000054466">
    <property type="component" value="Unassembled WGS sequence"/>
</dbReference>
<feature type="compositionally biased region" description="Polar residues" evidence="1">
    <location>
        <begin position="36"/>
        <end position="55"/>
    </location>
</feature>
<dbReference type="GeneID" id="27339760"/>
<feature type="compositionally biased region" description="Polar residues" evidence="1">
    <location>
        <begin position="376"/>
        <end position="391"/>
    </location>
</feature>
<feature type="compositionally biased region" description="Basic and acidic residues" evidence="1">
    <location>
        <begin position="154"/>
        <end position="165"/>
    </location>
</feature>
<proteinExistence type="predicted"/>
<feature type="region of interest" description="Disordered" evidence="1">
    <location>
        <begin position="841"/>
        <end position="886"/>
    </location>
</feature>
<feature type="compositionally biased region" description="Basic and acidic residues" evidence="1">
    <location>
        <begin position="305"/>
        <end position="352"/>
    </location>
</feature>